<organism evidence="1">
    <name type="scientific">Fusobacterium animalis</name>
    <dbReference type="NCBI Taxonomy" id="76859"/>
    <lineage>
        <taxon>Bacteria</taxon>
        <taxon>Fusobacteriati</taxon>
        <taxon>Fusobacteriota</taxon>
        <taxon>Fusobacteriia</taxon>
        <taxon>Fusobacteriales</taxon>
        <taxon>Fusobacteriaceae</taxon>
        <taxon>Fusobacterium</taxon>
    </lineage>
</organism>
<dbReference type="Proteomes" id="UP000063147">
    <property type="component" value="Chromosome"/>
</dbReference>
<accession>A0A0M3URV0</accession>
<evidence type="ECO:0000313" key="1">
    <source>
        <dbReference type="EMBL" id="ALF16953.1"/>
    </source>
</evidence>
<sequence length="59" mass="6831">MKIKILKKENEVSKVEIDGREYQNISKVEIKNDYTSNGINESVIIEFKDISLLEISTDK</sequence>
<protein>
    <submittedName>
        <fullName evidence="1">Uncharacterized protein</fullName>
    </submittedName>
</protein>
<reference evidence="1 2" key="1">
    <citation type="submission" date="2015-09" db="EMBL/GenBank/DDBJ databases">
        <authorList>
            <person name="Jackson K.R."/>
            <person name="Lunt B.L."/>
            <person name="Fisher J.N.B."/>
            <person name="Gardner A.V."/>
            <person name="Bailey M.E."/>
            <person name="Deus L.M."/>
            <person name="Earl A.S."/>
            <person name="Gibby P.D."/>
            <person name="Hartmann K.A."/>
            <person name="Liu J.E."/>
            <person name="Manci A.M."/>
            <person name="Nielsen D.A."/>
            <person name="Solomon M.B."/>
            <person name="Breakwell D.P."/>
            <person name="Burnett S.H."/>
            <person name="Grose J.H."/>
        </authorList>
    </citation>
    <scope>NUCLEOTIDE SEQUENCE [LARGE SCALE GENOMIC DNA]</scope>
    <source>
        <strain evidence="1 2">KCOM 1279</strain>
    </source>
</reference>
<proteinExistence type="predicted"/>
<gene>
    <name evidence="1" type="ORF">RN98_01605</name>
</gene>
<dbReference type="EMBL" id="CP012713">
    <property type="protein sequence ID" value="ALF16953.1"/>
    <property type="molecule type" value="Genomic_DNA"/>
</dbReference>
<evidence type="ECO:0000313" key="2">
    <source>
        <dbReference type="Proteomes" id="UP000063147"/>
    </source>
</evidence>
<dbReference type="RefSeq" id="WP_060675658.1">
    <property type="nucleotide sequence ID" value="NZ_CP012713.1"/>
</dbReference>
<name>A0A0M3URV0_9FUSO</name>
<dbReference type="AlphaFoldDB" id="A0A0M3URV0"/>